<gene>
    <name evidence="18" type="ORF">J2S20_000010</name>
</gene>
<dbReference type="GO" id="GO:0050661">
    <property type="term" value="F:NADP binding"/>
    <property type="evidence" value="ECO:0007669"/>
    <property type="project" value="InterPro"/>
</dbReference>
<dbReference type="RefSeq" id="WP_307251724.1">
    <property type="nucleotide sequence ID" value="NZ_JAUSTO010000001.1"/>
</dbReference>
<feature type="domain" description="Homoserine dehydrogenase catalytic" evidence="16">
    <location>
        <begin position="132"/>
        <end position="310"/>
    </location>
</feature>
<dbReference type="PROSITE" id="PS01042">
    <property type="entry name" value="HOMOSER_DHGENASE"/>
    <property type="match status" value="1"/>
</dbReference>
<dbReference type="PANTHER" id="PTHR43331">
    <property type="entry name" value="HOMOSERINE DEHYDROGENASE"/>
    <property type="match status" value="1"/>
</dbReference>
<accession>A0AAE3V7R0</accession>
<reference evidence="18" key="1">
    <citation type="submission" date="2023-07" db="EMBL/GenBank/DDBJ databases">
        <title>Genomic Encyclopedia of Type Strains, Phase IV (KMG-IV): sequencing the most valuable type-strain genomes for metagenomic binning, comparative biology and taxonomic classification.</title>
        <authorList>
            <person name="Goeker M."/>
        </authorList>
    </citation>
    <scope>NUCLEOTIDE SEQUENCE</scope>
    <source>
        <strain evidence="18">DSM 19659</strain>
    </source>
</reference>
<keyword evidence="13 14" id="KW-0521">NADP</keyword>
<dbReference type="PANTHER" id="PTHR43331:SF1">
    <property type="entry name" value="HOMOSERINE DEHYDROGENASE"/>
    <property type="match status" value="1"/>
</dbReference>
<evidence type="ECO:0000256" key="11">
    <source>
        <dbReference type="ARBA" id="ARBA00048841"/>
    </source>
</evidence>
<evidence type="ECO:0000256" key="12">
    <source>
        <dbReference type="PIRSR" id="PIRSR000098-1"/>
    </source>
</evidence>
<evidence type="ECO:0000256" key="3">
    <source>
        <dbReference type="ARBA" id="ARBA00006753"/>
    </source>
</evidence>
<dbReference type="NCBIfam" id="NF004976">
    <property type="entry name" value="PRK06349.1"/>
    <property type="match status" value="1"/>
</dbReference>
<evidence type="ECO:0000313" key="18">
    <source>
        <dbReference type="EMBL" id="MDQ0151336.1"/>
    </source>
</evidence>
<dbReference type="Gene3D" id="3.40.50.720">
    <property type="entry name" value="NAD(P)-binding Rossmann-like Domain"/>
    <property type="match status" value="1"/>
</dbReference>
<evidence type="ECO:0000256" key="15">
    <source>
        <dbReference type="RuleBase" id="RU004171"/>
    </source>
</evidence>
<evidence type="ECO:0000313" key="19">
    <source>
        <dbReference type="Proteomes" id="UP001241537"/>
    </source>
</evidence>
<evidence type="ECO:0000256" key="13">
    <source>
        <dbReference type="PIRSR" id="PIRSR000098-2"/>
    </source>
</evidence>
<evidence type="ECO:0000256" key="5">
    <source>
        <dbReference type="ARBA" id="ARBA00013376"/>
    </source>
</evidence>
<evidence type="ECO:0000256" key="9">
    <source>
        <dbReference type="ARBA" id="ARBA00023053"/>
    </source>
</evidence>
<dbReference type="Pfam" id="PF00742">
    <property type="entry name" value="Homoserine_dh"/>
    <property type="match status" value="1"/>
</dbReference>
<dbReference type="Gene3D" id="3.30.360.10">
    <property type="entry name" value="Dihydrodipicolinate Reductase, domain 2"/>
    <property type="match status" value="1"/>
</dbReference>
<dbReference type="GO" id="GO:0009086">
    <property type="term" value="P:methionine biosynthetic process"/>
    <property type="evidence" value="ECO:0007669"/>
    <property type="project" value="UniProtKB-KW"/>
</dbReference>
<evidence type="ECO:0000256" key="8">
    <source>
        <dbReference type="ARBA" id="ARBA00023002"/>
    </source>
</evidence>
<evidence type="ECO:0000256" key="6">
    <source>
        <dbReference type="ARBA" id="ARBA00022605"/>
    </source>
</evidence>
<comment type="catalytic activity">
    <reaction evidence="11">
        <text>L-homoserine + NADP(+) = L-aspartate 4-semialdehyde + NADPH + H(+)</text>
        <dbReference type="Rhea" id="RHEA:15761"/>
        <dbReference type="ChEBI" id="CHEBI:15378"/>
        <dbReference type="ChEBI" id="CHEBI:57476"/>
        <dbReference type="ChEBI" id="CHEBI:57783"/>
        <dbReference type="ChEBI" id="CHEBI:58349"/>
        <dbReference type="ChEBI" id="CHEBI:537519"/>
        <dbReference type="EC" id="1.1.1.3"/>
    </reaction>
    <physiologicalReaction direction="right-to-left" evidence="11">
        <dbReference type="Rhea" id="RHEA:15763"/>
    </physiologicalReaction>
</comment>
<evidence type="ECO:0000256" key="4">
    <source>
        <dbReference type="ARBA" id="ARBA00013213"/>
    </source>
</evidence>
<evidence type="ECO:0000256" key="14">
    <source>
        <dbReference type="RuleBase" id="RU000579"/>
    </source>
</evidence>
<evidence type="ECO:0000259" key="16">
    <source>
        <dbReference type="Pfam" id="PF00742"/>
    </source>
</evidence>
<keyword evidence="6 14" id="KW-0028">Amino-acid biosynthesis</keyword>
<feature type="domain" description="Aspartate/homoserine dehydrogenase NAD-binding" evidence="17">
    <location>
        <begin position="8"/>
        <end position="124"/>
    </location>
</feature>
<dbReference type="GO" id="GO:0004412">
    <property type="term" value="F:homoserine dehydrogenase activity"/>
    <property type="evidence" value="ECO:0007669"/>
    <property type="project" value="UniProtKB-EC"/>
</dbReference>
<dbReference type="Proteomes" id="UP001241537">
    <property type="component" value="Unassembled WGS sequence"/>
</dbReference>
<evidence type="ECO:0000256" key="7">
    <source>
        <dbReference type="ARBA" id="ARBA00022697"/>
    </source>
</evidence>
<dbReference type="InterPro" id="IPR005106">
    <property type="entry name" value="Asp/hSer_DH_NAD-bd"/>
</dbReference>
<feature type="binding site" evidence="13">
    <location>
        <position position="185"/>
    </location>
    <ligand>
        <name>L-homoserine</name>
        <dbReference type="ChEBI" id="CHEBI:57476"/>
    </ligand>
</feature>
<comment type="pathway">
    <text evidence="2 14">Amino-acid biosynthesis; L-methionine biosynthesis via de novo pathway; L-homoserine from L-aspartate: step 3/3.</text>
</comment>
<dbReference type="FunFam" id="3.30.360.10:FF:000005">
    <property type="entry name" value="Homoserine dehydrogenase"/>
    <property type="match status" value="1"/>
</dbReference>
<proteinExistence type="inferred from homology"/>
<dbReference type="PIRSF" id="PIRSF000098">
    <property type="entry name" value="Homoser_dehydrog"/>
    <property type="match status" value="1"/>
</dbReference>
<keyword evidence="9" id="KW-0915">Sodium</keyword>
<evidence type="ECO:0000256" key="2">
    <source>
        <dbReference type="ARBA" id="ARBA00005062"/>
    </source>
</evidence>
<evidence type="ECO:0000259" key="17">
    <source>
        <dbReference type="Pfam" id="PF03447"/>
    </source>
</evidence>
<dbReference type="SUPFAM" id="SSF51735">
    <property type="entry name" value="NAD(P)-binding Rossmann-fold domains"/>
    <property type="match status" value="1"/>
</dbReference>
<feature type="binding site" evidence="13">
    <location>
        <position position="100"/>
    </location>
    <ligand>
        <name>NADPH</name>
        <dbReference type="ChEBI" id="CHEBI:57783"/>
    </ligand>
</feature>
<comment type="caution">
    <text evidence="18">The sequence shown here is derived from an EMBL/GenBank/DDBJ whole genome shotgun (WGS) entry which is preliminary data.</text>
</comment>
<dbReference type="InterPro" id="IPR019811">
    <property type="entry name" value="HDH_CS"/>
</dbReference>
<dbReference type="Pfam" id="PF03447">
    <property type="entry name" value="NAD_binding_3"/>
    <property type="match status" value="1"/>
</dbReference>
<comment type="pathway">
    <text evidence="1 14">Amino-acid biosynthesis; L-threonine biosynthesis; L-threonine from L-aspartate: step 3/5.</text>
</comment>
<keyword evidence="8 14" id="KW-0560">Oxidoreductase</keyword>
<dbReference type="EMBL" id="JAUSTO010000001">
    <property type="protein sequence ID" value="MDQ0151336.1"/>
    <property type="molecule type" value="Genomic_DNA"/>
</dbReference>
<keyword evidence="19" id="KW-1185">Reference proteome</keyword>
<evidence type="ECO:0000256" key="1">
    <source>
        <dbReference type="ARBA" id="ARBA00005056"/>
    </source>
</evidence>
<keyword evidence="10 14" id="KW-0486">Methionine biosynthesis</keyword>
<dbReference type="Gene3D" id="3.30.70.260">
    <property type="match status" value="1"/>
</dbReference>
<dbReference type="InterPro" id="IPR016204">
    <property type="entry name" value="HDH"/>
</dbReference>
<name>A0AAE3V7R0_9FIRM</name>
<keyword evidence="7 14" id="KW-0791">Threonine biosynthesis</keyword>
<dbReference type="SUPFAM" id="SSF55347">
    <property type="entry name" value="Glyceraldehyde-3-phosphate dehydrogenase-like, C-terminal domain"/>
    <property type="match status" value="1"/>
</dbReference>
<dbReference type="InterPro" id="IPR036291">
    <property type="entry name" value="NAD(P)-bd_dom_sf"/>
</dbReference>
<dbReference type="EC" id="1.1.1.3" evidence="4 14"/>
<dbReference type="InterPro" id="IPR001342">
    <property type="entry name" value="HDH_cat"/>
</dbReference>
<dbReference type="GO" id="GO:0016787">
    <property type="term" value="F:hydrolase activity"/>
    <property type="evidence" value="ECO:0007669"/>
    <property type="project" value="InterPro"/>
</dbReference>
<feature type="binding site" evidence="13">
    <location>
        <begin position="7"/>
        <end position="14"/>
    </location>
    <ligand>
        <name>NADP(+)</name>
        <dbReference type="ChEBI" id="CHEBI:58349"/>
    </ligand>
</feature>
<dbReference type="PROSITE" id="PS00893">
    <property type="entry name" value="NUDIX_BOX"/>
    <property type="match status" value="1"/>
</dbReference>
<feature type="active site" description="Proton donor" evidence="12">
    <location>
        <position position="200"/>
    </location>
</feature>
<dbReference type="InterPro" id="IPR020084">
    <property type="entry name" value="NUDIX_hydrolase_CS"/>
</dbReference>
<organism evidence="18 19">
    <name type="scientific">Moryella indoligenes</name>
    <dbReference type="NCBI Taxonomy" id="371674"/>
    <lineage>
        <taxon>Bacteria</taxon>
        <taxon>Bacillati</taxon>
        <taxon>Bacillota</taxon>
        <taxon>Clostridia</taxon>
        <taxon>Lachnospirales</taxon>
        <taxon>Lachnospiraceae</taxon>
        <taxon>Moryella</taxon>
    </lineage>
</organism>
<dbReference type="AlphaFoldDB" id="A0AAE3V7R0"/>
<sequence length="405" mass="43903">MIKAAIMGCGTIGSGVYEAVERNQEVIQRELGEELRIAKILDLRNFPGEPFEKLVVHDFQELVSDPEIRIVVETMGGTKPAYEFVKACLLAGKQVVTSNKALVAAHGTELLQIAREKQINFFFEAAVGGGIPVIRNLGSGYAGQVITEITGILNGTTNYILTRMEREGADFAAVLSEAQELGYAERNPEADIEGYDSCRKIAILASIMTDREVNFEEVHTEGITKIDSLDFRYAAKLGASIKLVGSALREADGIAVTVFPLLIAQDNPLYSVSGVYNGILVKGNLLDTTMLYGSGAGMLPTASAVLADMLEAAKHPAENLLYGWHGKALSPKPVAESSHRYLVRFAGNAAELGAEAAERFGRAELIVLEGTEEFALLTPRMREREYRTIAAGFSNIISMIRAELD</sequence>
<protein>
    <recommendedName>
        <fullName evidence="5 14">Homoserine dehydrogenase</fullName>
        <ecNumber evidence="4 14">1.1.1.3</ecNumber>
    </recommendedName>
</protein>
<comment type="similarity">
    <text evidence="3 15">Belongs to the homoserine dehydrogenase family.</text>
</comment>
<evidence type="ECO:0000256" key="10">
    <source>
        <dbReference type="ARBA" id="ARBA00023167"/>
    </source>
</evidence>
<dbReference type="GO" id="GO:0009088">
    <property type="term" value="P:threonine biosynthetic process"/>
    <property type="evidence" value="ECO:0007669"/>
    <property type="project" value="UniProtKB-KW"/>
</dbReference>